<evidence type="ECO:0000256" key="12">
    <source>
        <dbReference type="SAM" id="Phobius"/>
    </source>
</evidence>
<protein>
    <recommendedName>
        <fullName evidence="11">NADH dehydrogenase [ubiquinone] 1 subunit C2</fullName>
    </recommendedName>
</protein>
<keyword evidence="7 11" id="KW-0249">Electron transport</keyword>
<comment type="function">
    <text evidence="11">Accessory subunit of the mitochondrial membrane respiratory chain NADH dehydrogenase (Complex I), that is believed not to be involved in catalysis. Complex I functions in the transfer of electrons from NADH to the respiratory chain. The immediate electron acceptor for the enzyme is believed to be ubiquinone.</text>
</comment>
<feature type="transmembrane region" description="Helical" evidence="12">
    <location>
        <begin position="20"/>
        <end position="37"/>
    </location>
</feature>
<dbReference type="Pfam" id="PF06374">
    <property type="entry name" value="NDUF_C2"/>
    <property type="match status" value="1"/>
</dbReference>
<evidence type="ECO:0000256" key="7">
    <source>
        <dbReference type="ARBA" id="ARBA00022982"/>
    </source>
</evidence>
<dbReference type="AlphaFoldDB" id="A0A8D2J737"/>
<evidence type="ECO:0000256" key="8">
    <source>
        <dbReference type="ARBA" id="ARBA00022989"/>
    </source>
</evidence>
<accession>A0A8D2J737</accession>
<gene>
    <name evidence="13" type="primary">LOC123033556</name>
</gene>
<evidence type="ECO:0000256" key="2">
    <source>
        <dbReference type="ARBA" id="ARBA00008674"/>
    </source>
</evidence>
<evidence type="ECO:0000256" key="4">
    <source>
        <dbReference type="ARBA" id="ARBA00022660"/>
    </source>
</evidence>
<organism evidence="13 14">
    <name type="scientific">Varanus komodoensis</name>
    <name type="common">Komodo dragon</name>
    <dbReference type="NCBI Taxonomy" id="61221"/>
    <lineage>
        <taxon>Eukaryota</taxon>
        <taxon>Metazoa</taxon>
        <taxon>Chordata</taxon>
        <taxon>Craniata</taxon>
        <taxon>Vertebrata</taxon>
        <taxon>Euteleostomi</taxon>
        <taxon>Lepidosauria</taxon>
        <taxon>Squamata</taxon>
        <taxon>Bifurcata</taxon>
        <taxon>Unidentata</taxon>
        <taxon>Episquamata</taxon>
        <taxon>Toxicofera</taxon>
        <taxon>Anguimorpha</taxon>
        <taxon>Paleoanguimorpha</taxon>
        <taxon>Varanoidea</taxon>
        <taxon>Varanidae</taxon>
        <taxon>Varanus</taxon>
    </lineage>
</organism>
<dbReference type="Proteomes" id="UP000694545">
    <property type="component" value="Unplaced"/>
</dbReference>
<reference evidence="13" key="2">
    <citation type="submission" date="2025-09" db="UniProtKB">
        <authorList>
            <consortium name="Ensembl"/>
        </authorList>
    </citation>
    <scope>IDENTIFICATION</scope>
</reference>
<keyword evidence="10 11" id="KW-0472">Membrane</keyword>
<dbReference type="Ensembl" id="ENSVKKT00000008329.1">
    <property type="protein sequence ID" value="ENSVKKP00000008116.1"/>
    <property type="gene ID" value="ENSVKKG00000005788.1"/>
</dbReference>
<evidence type="ECO:0000256" key="1">
    <source>
        <dbReference type="ARBA" id="ARBA00004298"/>
    </source>
</evidence>
<name>A0A8D2J737_VARKO</name>
<keyword evidence="14" id="KW-1185">Reference proteome</keyword>
<dbReference type="GO" id="GO:0006120">
    <property type="term" value="P:mitochondrial electron transport, NADH to ubiquinone"/>
    <property type="evidence" value="ECO:0007669"/>
    <property type="project" value="InterPro"/>
</dbReference>
<evidence type="ECO:0000256" key="6">
    <source>
        <dbReference type="ARBA" id="ARBA00022792"/>
    </source>
</evidence>
<evidence type="ECO:0000256" key="11">
    <source>
        <dbReference type="PIRNR" id="PIRNR017834"/>
    </source>
</evidence>
<keyword evidence="9 11" id="KW-0496">Mitochondrion</keyword>
<dbReference type="PANTHER" id="PTHR13099">
    <property type="entry name" value="NADH-UBIQUINONE OXIDOREDUCTASE SUBUNIT B14.5B"/>
    <property type="match status" value="1"/>
</dbReference>
<dbReference type="OrthoDB" id="6329847at2759"/>
<reference evidence="13" key="1">
    <citation type="submission" date="2025-08" db="UniProtKB">
        <authorList>
            <consortium name="Ensembl"/>
        </authorList>
    </citation>
    <scope>IDENTIFICATION</scope>
</reference>
<dbReference type="RefSeq" id="XP_044306145.1">
    <property type="nucleotide sequence ID" value="XM_044450210.1"/>
</dbReference>
<evidence type="ECO:0000313" key="13">
    <source>
        <dbReference type="Ensembl" id="ENSVKKP00000008116.1"/>
    </source>
</evidence>
<sequence length="113" mass="13268">MHLWLRLPDEARSLPPPPLFSFVSVWMAFVGWSGALIENGLNRRPILAAGVHRQILWASVGFYIGHYLVKRSNYAFAKRDREISEYIRHHPEDFVKQEKKTMAEVLEDFYPVR</sequence>
<keyword evidence="8 12" id="KW-1133">Transmembrane helix</keyword>
<evidence type="ECO:0000256" key="10">
    <source>
        <dbReference type="ARBA" id="ARBA00023136"/>
    </source>
</evidence>
<dbReference type="OMA" id="WFIGYHI"/>
<dbReference type="KEGG" id="vko:123033556"/>
<keyword evidence="5 12" id="KW-0812">Transmembrane</keyword>
<dbReference type="PIRSF" id="PIRSF017834">
    <property type="entry name" value="NADH-UbQ_OxRdtase_b14.5b"/>
    <property type="match status" value="1"/>
</dbReference>
<dbReference type="PANTHER" id="PTHR13099:SF0">
    <property type="entry name" value="NADH DEHYDROGENASE [UBIQUINONE] 1 SUBUNIT C2-RELATED"/>
    <property type="match status" value="1"/>
</dbReference>
<evidence type="ECO:0000256" key="9">
    <source>
        <dbReference type="ARBA" id="ARBA00023128"/>
    </source>
</evidence>
<proteinExistence type="inferred from homology"/>
<dbReference type="GO" id="GO:0005743">
    <property type="term" value="C:mitochondrial inner membrane"/>
    <property type="evidence" value="ECO:0007669"/>
    <property type="project" value="UniProtKB-SubCell"/>
</dbReference>
<comment type="similarity">
    <text evidence="2 11">Belongs to the complex I NDUFC2 subunit family.</text>
</comment>
<comment type="subcellular location">
    <subcellularLocation>
        <location evidence="1">Mitochondrion inner membrane</location>
        <topology evidence="1">Single-pass membrane protein</topology>
        <orientation evidence="1">Matrix side</orientation>
    </subcellularLocation>
</comment>
<keyword evidence="3 11" id="KW-0813">Transport</keyword>
<dbReference type="GeneID" id="123033556"/>
<dbReference type="InterPro" id="IPR009423">
    <property type="entry name" value="NDUC2"/>
</dbReference>
<keyword evidence="6 11" id="KW-0999">Mitochondrion inner membrane</keyword>
<evidence type="ECO:0000313" key="14">
    <source>
        <dbReference type="Proteomes" id="UP000694545"/>
    </source>
</evidence>
<evidence type="ECO:0000256" key="5">
    <source>
        <dbReference type="ARBA" id="ARBA00022692"/>
    </source>
</evidence>
<keyword evidence="4 11" id="KW-0679">Respiratory chain</keyword>
<evidence type="ECO:0000256" key="3">
    <source>
        <dbReference type="ARBA" id="ARBA00022448"/>
    </source>
</evidence>